<dbReference type="InterPro" id="IPR050194">
    <property type="entry name" value="Glycosyltransferase_grp1"/>
</dbReference>
<keyword evidence="2" id="KW-0808">Transferase</keyword>
<dbReference type="InterPro" id="IPR028098">
    <property type="entry name" value="Glyco_trans_4-like_N"/>
</dbReference>
<evidence type="ECO:0000313" key="4">
    <source>
        <dbReference type="EMBL" id="GIE06627.1"/>
    </source>
</evidence>
<evidence type="ECO:0000313" key="5">
    <source>
        <dbReference type="Proteomes" id="UP000637628"/>
    </source>
</evidence>
<evidence type="ECO:0000256" key="2">
    <source>
        <dbReference type="ARBA" id="ARBA00022679"/>
    </source>
</evidence>
<dbReference type="CDD" id="cd03801">
    <property type="entry name" value="GT4_PimA-like"/>
    <property type="match status" value="1"/>
</dbReference>
<accession>A0ABQ3Z9Z8</accession>
<dbReference type="EMBL" id="BOML01000065">
    <property type="protein sequence ID" value="GIE06627.1"/>
    <property type="molecule type" value="Genomic_DNA"/>
</dbReference>
<comment type="caution">
    <text evidence="4">The sequence shown here is derived from an EMBL/GenBank/DDBJ whole genome shotgun (WGS) entry which is preliminary data.</text>
</comment>
<name>A0ABQ3Z9Z8_9ACTN</name>
<keyword evidence="5" id="KW-1185">Reference proteome</keyword>
<dbReference type="Proteomes" id="UP000637628">
    <property type="component" value="Unassembled WGS sequence"/>
</dbReference>
<dbReference type="Pfam" id="PF13439">
    <property type="entry name" value="Glyco_transf_4"/>
    <property type="match status" value="1"/>
</dbReference>
<evidence type="ECO:0000259" key="3">
    <source>
        <dbReference type="Pfam" id="PF13439"/>
    </source>
</evidence>
<sequence>MKILQINDMAYEAGGAEKSVRLIADGLTDRGHRIEVVATDHQADGRKLFADHLVPAITGSAPARFSKKLWHREAYRQVRTIVDDFDPDCIHLHTIGLYSPAVLAATASRPRILTVHGPEDWTLKLLRWNLPTATRAEGLSAADRARYAYLRFVQRPAYRARLKHVDRILTPSRFFAETVRPDVGSARTYVVPNGIERVLAAAPVRRLDRILFVGRLERVKGVDVLLRAFRTVVRANPDARLVIVGDGGDRAALEAAHAGLVATGQVRFTGWLTPAEVAGEIAEAAVVVVPSLWPENFPTVALEALQAGRALVASQVGGLPELVGNDNGVLVPPGDVAALADALGGLIGQAERLAQLGAGSAARAGRYDIGLFLDTLEHHYEEVSA</sequence>
<keyword evidence="1" id="KW-0328">Glycosyltransferase</keyword>
<feature type="domain" description="Glycosyltransferase subfamily 4-like N-terminal" evidence="3">
    <location>
        <begin position="14"/>
        <end position="196"/>
    </location>
</feature>
<dbReference type="SUPFAM" id="SSF53756">
    <property type="entry name" value="UDP-Glycosyltransferase/glycogen phosphorylase"/>
    <property type="match status" value="1"/>
</dbReference>
<dbReference type="Gene3D" id="3.40.50.2000">
    <property type="entry name" value="Glycogen Phosphorylase B"/>
    <property type="match status" value="2"/>
</dbReference>
<dbReference type="RefSeq" id="WP_203734484.1">
    <property type="nucleotide sequence ID" value="NZ_BAAATX010000020.1"/>
</dbReference>
<protein>
    <recommendedName>
        <fullName evidence="3">Glycosyltransferase subfamily 4-like N-terminal domain-containing protein</fullName>
    </recommendedName>
</protein>
<gene>
    <name evidence="4" type="ORF">Adu01nite_79770</name>
</gene>
<evidence type="ECO:0000256" key="1">
    <source>
        <dbReference type="ARBA" id="ARBA00022676"/>
    </source>
</evidence>
<dbReference type="Pfam" id="PF13692">
    <property type="entry name" value="Glyco_trans_1_4"/>
    <property type="match status" value="1"/>
</dbReference>
<organism evidence="4 5">
    <name type="scientific">Paractinoplanes durhamensis</name>
    <dbReference type="NCBI Taxonomy" id="113563"/>
    <lineage>
        <taxon>Bacteria</taxon>
        <taxon>Bacillati</taxon>
        <taxon>Actinomycetota</taxon>
        <taxon>Actinomycetes</taxon>
        <taxon>Micromonosporales</taxon>
        <taxon>Micromonosporaceae</taxon>
        <taxon>Paractinoplanes</taxon>
    </lineage>
</organism>
<proteinExistence type="predicted"/>
<dbReference type="PANTHER" id="PTHR45947">
    <property type="entry name" value="SULFOQUINOVOSYL TRANSFERASE SQD2"/>
    <property type="match status" value="1"/>
</dbReference>
<dbReference type="PANTHER" id="PTHR45947:SF3">
    <property type="entry name" value="SULFOQUINOVOSYL TRANSFERASE SQD2"/>
    <property type="match status" value="1"/>
</dbReference>
<reference evidence="4 5" key="1">
    <citation type="submission" date="2021-01" db="EMBL/GenBank/DDBJ databases">
        <title>Whole genome shotgun sequence of Actinoplanes durhamensis NBRC 14914.</title>
        <authorList>
            <person name="Komaki H."/>
            <person name="Tamura T."/>
        </authorList>
    </citation>
    <scope>NUCLEOTIDE SEQUENCE [LARGE SCALE GENOMIC DNA]</scope>
    <source>
        <strain evidence="4 5">NBRC 14914</strain>
    </source>
</reference>